<keyword evidence="7" id="KW-1133">Transmembrane helix</keyword>
<dbReference type="InterPro" id="IPR036737">
    <property type="entry name" value="OmpA-like_sf"/>
</dbReference>
<dbReference type="PROSITE" id="PS51123">
    <property type="entry name" value="OMPA_2"/>
    <property type="match status" value="1"/>
</dbReference>
<feature type="compositionally biased region" description="Low complexity" evidence="6">
    <location>
        <begin position="80"/>
        <end position="122"/>
    </location>
</feature>
<accession>A0ABS1CD58</accession>
<dbReference type="InterPro" id="IPR006665">
    <property type="entry name" value="OmpA-like"/>
</dbReference>
<protein>
    <recommendedName>
        <fullName evidence="8">OmpA-like domain-containing protein</fullName>
    </recommendedName>
</protein>
<keyword evidence="7" id="KW-0812">Transmembrane</keyword>
<evidence type="ECO:0000256" key="5">
    <source>
        <dbReference type="SAM" id="Coils"/>
    </source>
</evidence>
<dbReference type="Pfam" id="PF00691">
    <property type="entry name" value="OmpA"/>
    <property type="match status" value="1"/>
</dbReference>
<dbReference type="PANTHER" id="PTHR30329:SF21">
    <property type="entry name" value="LIPOPROTEIN YIAD-RELATED"/>
    <property type="match status" value="1"/>
</dbReference>
<evidence type="ECO:0000256" key="6">
    <source>
        <dbReference type="SAM" id="MobiDB-lite"/>
    </source>
</evidence>
<dbReference type="Proteomes" id="UP000748752">
    <property type="component" value="Unassembled WGS sequence"/>
</dbReference>
<dbReference type="SUPFAM" id="SSF103088">
    <property type="entry name" value="OmpA-like"/>
    <property type="match status" value="1"/>
</dbReference>
<keyword evidence="2 4" id="KW-0472">Membrane</keyword>
<reference evidence="9 10" key="1">
    <citation type="journal article" date="2020" name="Microorganisms">
        <title>Osmotic Adaptation and Compatible Solute Biosynthesis of Phototrophic Bacteria as Revealed from Genome Analyses.</title>
        <authorList>
            <person name="Imhoff J.F."/>
            <person name="Rahn T."/>
            <person name="Kunzel S."/>
            <person name="Keller A."/>
            <person name="Neulinger S.C."/>
        </authorList>
    </citation>
    <scope>NUCLEOTIDE SEQUENCE [LARGE SCALE GENOMIC DNA]</scope>
    <source>
        <strain evidence="9 10">DSM 6210</strain>
    </source>
</reference>
<evidence type="ECO:0000256" key="7">
    <source>
        <dbReference type="SAM" id="Phobius"/>
    </source>
</evidence>
<evidence type="ECO:0000256" key="4">
    <source>
        <dbReference type="PROSITE-ProRule" id="PRU00473"/>
    </source>
</evidence>
<feature type="domain" description="OmpA-like" evidence="8">
    <location>
        <begin position="212"/>
        <end position="329"/>
    </location>
</feature>
<evidence type="ECO:0000259" key="8">
    <source>
        <dbReference type="PROSITE" id="PS51123"/>
    </source>
</evidence>
<feature type="region of interest" description="Disordered" evidence="6">
    <location>
        <begin position="50"/>
        <end position="126"/>
    </location>
</feature>
<dbReference type="PRINTS" id="PR01023">
    <property type="entry name" value="NAFLGMOTY"/>
</dbReference>
<evidence type="ECO:0000256" key="3">
    <source>
        <dbReference type="ARBA" id="ARBA00023237"/>
    </source>
</evidence>
<evidence type="ECO:0000256" key="2">
    <source>
        <dbReference type="ARBA" id="ARBA00023136"/>
    </source>
</evidence>
<gene>
    <name evidence="9" type="ORF">CKO31_01465</name>
</gene>
<dbReference type="EMBL" id="NRRV01000002">
    <property type="protein sequence ID" value="MBK1629424.1"/>
    <property type="molecule type" value="Genomic_DNA"/>
</dbReference>
<dbReference type="RefSeq" id="WP_200233352.1">
    <property type="nucleotide sequence ID" value="NZ_NRRV01000002.1"/>
</dbReference>
<feature type="compositionally biased region" description="Pro residues" evidence="6">
    <location>
        <begin position="62"/>
        <end position="79"/>
    </location>
</feature>
<proteinExistence type="predicted"/>
<evidence type="ECO:0000313" key="9">
    <source>
        <dbReference type="EMBL" id="MBK1629424.1"/>
    </source>
</evidence>
<name>A0ABS1CD58_9GAMM</name>
<dbReference type="Gene3D" id="3.30.1330.60">
    <property type="entry name" value="OmpA-like domain"/>
    <property type="match status" value="1"/>
</dbReference>
<dbReference type="PRINTS" id="PR01021">
    <property type="entry name" value="OMPADOMAIN"/>
</dbReference>
<organism evidence="9 10">
    <name type="scientific">Thiohalocapsa halophila</name>
    <dbReference type="NCBI Taxonomy" id="69359"/>
    <lineage>
        <taxon>Bacteria</taxon>
        <taxon>Pseudomonadati</taxon>
        <taxon>Pseudomonadota</taxon>
        <taxon>Gammaproteobacteria</taxon>
        <taxon>Chromatiales</taxon>
        <taxon>Chromatiaceae</taxon>
        <taxon>Thiohalocapsa</taxon>
    </lineage>
</organism>
<evidence type="ECO:0000256" key="1">
    <source>
        <dbReference type="ARBA" id="ARBA00004442"/>
    </source>
</evidence>
<dbReference type="CDD" id="cd07185">
    <property type="entry name" value="OmpA_C-like"/>
    <property type="match status" value="1"/>
</dbReference>
<keyword evidence="5" id="KW-0175">Coiled coil</keyword>
<dbReference type="SUPFAM" id="SSF57997">
    <property type="entry name" value="Tropomyosin"/>
    <property type="match status" value="1"/>
</dbReference>
<comment type="subcellular location">
    <subcellularLocation>
        <location evidence="1">Cell outer membrane</location>
    </subcellularLocation>
</comment>
<keyword evidence="3" id="KW-0998">Cell outer membrane</keyword>
<dbReference type="InterPro" id="IPR050330">
    <property type="entry name" value="Bact_OuterMem_StrucFunc"/>
</dbReference>
<sequence length="333" mass="33953">MNHPSPTPATVKPSRALLRNGIVLGVLAALFAGGLFLLYSLTDGERVPLAQQRASAGQSPSKPEPPSAPPAEPADPPPETAAETALTAPASPQAPDAGPAQAPAPTPAAAAASTAQPEPAAELARAGDVEALQARVEALESELETARERLDTLATRTSAFADATDRIEALETDVAAARAAADAAAEQAADVAQRYGSLTADYARLGARFTPAGVLIRLDEAALAFAPGTAELPASAESELAEIAAFLKRHPGQQVVLRGHTDATGAAAANQQLSEERAAAVREALVGLGVSAERLRIEGVGAAEPIADNASAEGRRRNRRVDILLQTPADTPG</sequence>
<feature type="transmembrane region" description="Helical" evidence="7">
    <location>
        <begin position="21"/>
        <end position="41"/>
    </location>
</feature>
<evidence type="ECO:0000313" key="10">
    <source>
        <dbReference type="Proteomes" id="UP000748752"/>
    </source>
</evidence>
<dbReference type="PANTHER" id="PTHR30329">
    <property type="entry name" value="STATOR ELEMENT OF FLAGELLAR MOTOR COMPLEX"/>
    <property type="match status" value="1"/>
</dbReference>
<keyword evidence="10" id="KW-1185">Reference proteome</keyword>
<comment type="caution">
    <text evidence="9">The sequence shown here is derived from an EMBL/GenBank/DDBJ whole genome shotgun (WGS) entry which is preliminary data.</text>
</comment>
<dbReference type="InterPro" id="IPR006664">
    <property type="entry name" value="OMP_bac"/>
</dbReference>
<feature type="coiled-coil region" evidence="5">
    <location>
        <begin position="129"/>
        <end position="187"/>
    </location>
</feature>